<name>A0A9W4IVN5_9EURO</name>
<proteinExistence type="predicted"/>
<evidence type="ECO:0000256" key="1">
    <source>
        <dbReference type="ARBA" id="ARBA00004123"/>
    </source>
</evidence>
<comment type="subcellular location">
    <subcellularLocation>
        <location evidence="1">Nucleus</location>
    </subcellularLocation>
</comment>
<dbReference type="InterPro" id="IPR021858">
    <property type="entry name" value="Fun_TF"/>
</dbReference>
<sequence length="494" mass="55417">MPDMSVQASVSGRICRASANRNRRRKKCTINTFPVCGDCERLNLECVREPIRQLLPVTQNLTPEPSSPWGGAHDYDSAELARRRSAMTFYVTTLSQLLTVSDKHNCFLSGTPTHAGILLEVLCPQTNRPAFLPMALESPALANALIAWSAGHLASREISYRSTALEARSKSLRSLALSLSSSGAAQGEINSATSLILMTSEVCLGFDTNWYRRLIGVKDIITSVQSFVSANESQILGVNALKQTPEGHWILRNFAYHDIIGSVTLGTKPLIQSQYLQGLTDVVDTYLGVASGILPFISEISCMEELDIVCGCITLHDENETMPNFLMQIEQGLKAWRCSSKTDPALTSLAYVYRSSSLIYLYRRTIRALIRHPVLPELQHQSFILELHRKIEGEVSTLSWYVESISYHEDVESALLFPLFIAGCETKDNSQMEIIRLRLELMHEKRHFKNIQQALNVLREIWEMRQIQREGVLDNCDVDWQGVVNSQEVVLLLT</sequence>
<dbReference type="GO" id="GO:0003700">
    <property type="term" value="F:DNA-binding transcription factor activity"/>
    <property type="evidence" value="ECO:0007669"/>
    <property type="project" value="TreeGrafter"/>
</dbReference>
<protein>
    <recommendedName>
        <fullName evidence="5">Zn(2)-C6 fungal-type domain-containing protein</fullName>
    </recommendedName>
</protein>
<accession>A0A9W4IVN5</accession>
<evidence type="ECO:0000313" key="3">
    <source>
        <dbReference type="EMBL" id="CAG8346510.1"/>
    </source>
</evidence>
<dbReference type="GO" id="GO:0000976">
    <property type="term" value="F:transcription cis-regulatory region binding"/>
    <property type="evidence" value="ECO:0007669"/>
    <property type="project" value="TreeGrafter"/>
</dbReference>
<evidence type="ECO:0000256" key="2">
    <source>
        <dbReference type="ARBA" id="ARBA00023242"/>
    </source>
</evidence>
<dbReference type="AlphaFoldDB" id="A0A9W4IVN5"/>
<dbReference type="PANTHER" id="PTHR37534">
    <property type="entry name" value="TRANSCRIPTIONAL ACTIVATOR PROTEIN UGA3"/>
    <property type="match status" value="1"/>
</dbReference>
<gene>
    <name evidence="3" type="ORF">PSALAMII_LOCUS2929</name>
</gene>
<dbReference type="Proteomes" id="UP001152592">
    <property type="component" value="Unassembled WGS sequence"/>
</dbReference>
<dbReference type="GO" id="GO:0005634">
    <property type="term" value="C:nucleus"/>
    <property type="evidence" value="ECO:0007669"/>
    <property type="project" value="UniProtKB-SubCell"/>
</dbReference>
<dbReference type="EMBL" id="CAJVPD010000122">
    <property type="protein sequence ID" value="CAG8346510.1"/>
    <property type="molecule type" value="Genomic_DNA"/>
</dbReference>
<dbReference type="OrthoDB" id="5530243at2759"/>
<keyword evidence="2" id="KW-0539">Nucleus</keyword>
<dbReference type="Pfam" id="PF11951">
    <property type="entry name" value="Fungal_trans_2"/>
    <property type="match status" value="1"/>
</dbReference>
<dbReference type="PANTHER" id="PTHR37534:SF7">
    <property type="entry name" value="TRANSCRIPTIONAL ACTIVATOR PROTEIN UGA3"/>
    <property type="match status" value="1"/>
</dbReference>
<evidence type="ECO:0000313" key="4">
    <source>
        <dbReference type="Proteomes" id="UP001152592"/>
    </source>
</evidence>
<dbReference type="GO" id="GO:0045944">
    <property type="term" value="P:positive regulation of transcription by RNA polymerase II"/>
    <property type="evidence" value="ECO:0007669"/>
    <property type="project" value="TreeGrafter"/>
</dbReference>
<organism evidence="3 4">
    <name type="scientific">Penicillium salamii</name>
    <dbReference type="NCBI Taxonomy" id="1612424"/>
    <lineage>
        <taxon>Eukaryota</taxon>
        <taxon>Fungi</taxon>
        <taxon>Dikarya</taxon>
        <taxon>Ascomycota</taxon>
        <taxon>Pezizomycotina</taxon>
        <taxon>Eurotiomycetes</taxon>
        <taxon>Eurotiomycetidae</taxon>
        <taxon>Eurotiales</taxon>
        <taxon>Aspergillaceae</taxon>
        <taxon>Penicillium</taxon>
    </lineage>
</organism>
<reference evidence="3" key="1">
    <citation type="submission" date="2021-07" db="EMBL/GenBank/DDBJ databases">
        <authorList>
            <person name="Branca A.L. A."/>
        </authorList>
    </citation>
    <scope>NUCLEOTIDE SEQUENCE</scope>
</reference>
<evidence type="ECO:0008006" key="5">
    <source>
        <dbReference type="Google" id="ProtNLM"/>
    </source>
</evidence>
<comment type="caution">
    <text evidence="3">The sequence shown here is derived from an EMBL/GenBank/DDBJ whole genome shotgun (WGS) entry which is preliminary data.</text>
</comment>